<dbReference type="Gene3D" id="3.40.50.2000">
    <property type="entry name" value="Glycogen Phosphorylase B"/>
    <property type="match status" value="2"/>
</dbReference>
<dbReference type="CDD" id="cd03801">
    <property type="entry name" value="GT4_PimA-like"/>
    <property type="match status" value="1"/>
</dbReference>
<dbReference type="InterPro" id="IPR050194">
    <property type="entry name" value="Glycosyltransferase_grp1"/>
</dbReference>
<name>A0A3B0RYH3_9ZZZZ</name>
<gene>
    <name evidence="1" type="ORF">MNBD_ALPHA08-748</name>
</gene>
<evidence type="ECO:0000313" key="1">
    <source>
        <dbReference type="EMBL" id="VAV96512.1"/>
    </source>
</evidence>
<organism evidence="1">
    <name type="scientific">hydrothermal vent metagenome</name>
    <dbReference type="NCBI Taxonomy" id="652676"/>
    <lineage>
        <taxon>unclassified sequences</taxon>
        <taxon>metagenomes</taxon>
        <taxon>ecological metagenomes</taxon>
    </lineage>
</organism>
<sequence length="373" mass="41900">MQAFVKNNNSWYLSGMRIAFYAPLKSPDHGIPSGDRQMARALIKALQHAGHEVETVSQLRSFSKKPHDETLYGQARREAADIVRRWQGIPPDLWFSYHPYYKAPDFLALEVMKTCSIPVVTAEASLATKRDRDEWQQSQEYVRELLQVSVANFYFTDRDAPGLRTQVPDDKLVYLPPFIDVDDKNYPGKNTNDTIRLITVGMMRKGVKIDSYRLLAQALKHIEAANWQLTIIGDGAHRNEVENLFDGFQTGKIVWAGEVVPDEVAKLLSRADIFVWPGFGEAYGLAYLEAQAAGLPVVAQNTHGVPFAVKEGETSILVAPDDDVAYAQAMLKLIEDKPLRVRLGVNAEKFVRNERNLENASAILDTAIKRVCP</sequence>
<dbReference type="SUPFAM" id="SSF53756">
    <property type="entry name" value="UDP-Glycosyltransferase/glycogen phosphorylase"/>
    <property type="match status" value="1"/>
</dbReference>
<dbReference type="GO" id="GO:0016757">
    <property type="term" value="F:glycosyltransferase activity"/>
    <property type="evidence" value="ECO:0007669"/>
    <property type="project" value="TreeGrafter"/>
</dbReference>
<reference evidence="1" key="1">
    <citation type="submission" date="2018-06" db="EMBL/GenBank/DDBJ databases">
        <authorList>
            <person name="Zhirakovskaya E."/>
        </authorList>
    </citation>
    <scope>NUCLEOTIDE SEQUENCE</scope>
</reference>
<dbReference type="PANTHER" id="PTHR45947:SF3">
    <property type="entry name" value="SULFOQUINOVOSYL TRANSFERASE SQD2"/>
    <property type="match status" value="1"/>
</dbReference>
<dbReference type="Pfam" id="PF13692">
    <property type="entry name" value="Glyco_trans_1_4"/>
    <property type="match status" value="1"/>
</dbReference>
<keyword evidence="1" id="KW-0808">Transferase</keyword>
<dbReference type="AlphaFoldDB" id="A0A3B0RYH3"/>
<proteinExistence type="predicted"/>
<accession>A0A3B0RYH3</accession>
<dbReference type="PANTHER" id="PTHR45947">
    <property type="entry name" value="SULFOQUINOVOSYL TRANSFERASE SQD2"/>
    <property type="match status" value="1"/>
</dbReference>
<dbReference type="EMBL" id="UOEC01000132">
    <property type="protein sequence ID" value="VAV96512.1"/>
    <property type="molecule type" value="Genomic_DNA"/>
</dbReference>
<protein>
    <submittedName>
        <fullName evidence="1">Glycosyltransferase</fullName>
    </submittedName>
</protein>